<sequence length="57" mass="5895">MSTQDSPRVALIGPGAIGTTIAAVMHEVGRTPTIMAARLIRSLNCVSTAARSACRGR</sequence>
<proteinExistence type="predicted"/>
<accession>A0A377NE50</accession>
<dbReference type="AlphaFoldDB" id="A0A377NE50"/>
<dbReference type="EMBL" id="UGGO01000001">
    <property type="protein sequence ID" value="STQ45074.1"/>
    <property type="molecule type" value="Genomic_DNA"/>
</dbReference>
<reference evidence="1 2" key="1">
    <citation type="submission" date="2018-06" db="EMBL/GenBank/DDBJ databases">
        <authorList>
            <consortium name="Pathogen Informatics"/>
            <person name="Doyle S."/>
        </authorList>
    </citation>
    <scope>NUCLEOTIDE SEQUENCE [LARGE SCALE GENOMIC DNA]</scope>
    <source>
        <strain evidence="1 2">NCTC12157</strain>
    </source>
</reference>
<dbReference type="Proteomes" id="UP000254304">
    <property type="component" value="Unassembled WGS sequence"/>
</dbReference>
<name>A0A377NE50_9GAMM</name>
<protein>
    <submittedName>
        <fullName evidence="1">2-dehydropantoate 2-reductase</fullName>
    </submittedName>
</protein>
<evidence type="ECO:0000313" key="2">
    <source>
        <dbReference type="Proteomes" id="UP000254304"/>
    </source>
</evidence>
<gene>
    <name evidence="1" type="ORF">NCTC12157_02800</name>
</gene>
<dbReference type="Gene3D" id="3.40.50.720">
    <property type="entry name" value="NAD(P)-binding Rossmann-like Domain"/>
    <property type="match status" value="1"/>
</dbReference>
<organism evidence="1 2">
    <name type="scientific">Ewingella americana</name>
    <dbReference type="NCBI Taxonomy" id="41202"/>
    <lineage>
        <taxon>Bacteria</taxon>
        <taxon>Pseudomonadati</taxon>
        <taxon>Pseudomonadota</taxon>
        <taxon>Gammaproteobacteria</taxon>
        <taxon>Enterobacterales</taxon>
        <taxon>Yersiniaceae</taxon>
        <taxon>Ewingella</taxon>
    </lineage>
</organism>
<evidence type="ECO:0000313" key="1">
    <source>
        <dbReference type="EMBL" id="STQ45074.1"/>
    </source>
</evidence>